<organism evidence="3 4">
    <name type="scientific">Cudoniella acicularis</name>
    <dbReference type="NCBI Taxonomy" id="354080"/>
    <lineage>
        <taxon>Eukaryota</taxon>
        <taxon>Fungi</taxon>
        <taxon>Dikarya</taxon>
        <taxon>Ascomycota</taxon>
        <taxon>Pezizomycotina</taxon>
        <taxon>Leotiomycetes</taxon>
        <taxon>Helotiales</taxon>
        <taxon>Tricladiaceae</taxon>
        <taxon>Cudoniella</taxon>
    </lineage>
</organism>
<sequence length="219" mass="25502">MTSTHESSSSSSRSAGTPEQETTHIQQSPMKLQDFHKFSELPAELQFEIWKIAASFPQEIHLDFAKKYGRYFPRTLRDPDYKVNPHREEFQEKSSDMRQFEADYAVGRKIFKIVNVLGPPALFLACHDSCREAMKVKASDIHCVSYCTRRELDSEQQKVYLFYMNGQRDTILFSNFKALVEFPPFSNYDVSRRKTGVTSTYGDHKITCHQWNLVTESYL</sequence>
<accession>A0A8H4VWT7</accession>
<dbReference type="AlphaFoldDB" id="A0A8H4VWT7"/>
<dbReference type="Proteomes" id="UP000566819">
    <property type="component" value="Unassembled WGS sequence"/>
</dbReference>
<dbReference type="InterPro" id="IPR045518">
    <property type="entry name" value="2EXR"/>
</dbReference>
<name>A0A8H4VWT7_9HELO</name>
<feature type="region of interest" description="Disordered" evidence="1">
    <location>
        <begin position="1"/>
        <end position="29"/>
    </location>
</feature>
<keyword evidence="4" id="KW-1185">Reference proteome</keyword>
<evidence type="ECO:0000313" key="3">
    <source>
        <dbReference type="EMBL" id="KAF4622814.1"/>
    </source>
</evidence>
<feature type="domain" description="2EXR" evidence="2">
    <location>
        <begin position="35"/>
        <end position="171"/>
    </location>
</feature>
<dbReference type="EMBL" id="JAAMPI010001819">
    <property type="protein sequence ID" value="KAF4622814.1"/>
    <property type="molecule type" value="Genomic_DNA"/>
</dbReference>
<gene>
    <name evidence="3" type="ORF">G7Y89_g14211</name>
</gene>
<dbReference type="Pfam" id="PF20150">
    <property type="entry name" value="2EXR"/>
    <property type="match status" value="1"/>
</dbReference>
<evidence type="ECO:0000259" key="2">
    <source>
        <dbReference type="Pfam" id="PF20150"/>
    </source>
</evidence>
<comment type="caution">
    <text evidence="3">The sequence shown here is derived from an EMBL/GenBank/DDBJ whole genome shotgun (WGS) entry which is preliminary data.</text>
</comment>
<evidence type="ECO:0000256" key="1">
    <source>
        <dbReference type="SAM" id="MobiDB-lite"/>
    </source>
</evidence>
<dbReference type="PANTHER" id="PTHR35910:SF6">
    <property type="entry name" value="2EXR DOMAIN-CONTAINING PROTEIN"/>
    <property type="match status" value="1"/>
</dbReference>
<evidence type="ECO:0000313" key="4">
    <source>
        <dbReference type="Proteomes" id="UP000566819"/>
    </source>
</evidence>
<feature type="compositionally biased region" description="Polar residues" evidence="1">
    <location>
        <begin position="15"/>
        <end position="29"/>
    </location>
</feature>
<reference evidence="3 4" key="1">
    <citation type="submission" date="2020-03" db="EMBL/GenBank/DDBJ databases">
        <title>Draft Genome Sequence of Cudoniella acicularis.</title>
        <authorList>
            <person name="Buettner E."/>
            <person name="Kellner H."/>
        </authorList>
    </citation>
    <scope>NUCLEOTIDE SEQUENCE [LARGE SCALE GENOMIC DNA]</scope>
    <source>
        <strain evidence="3 4">DSM 108380</strain>
    </source>
</reference>
<proteinExistence type="predicted"/>
<dbReference type="PANTHER" id="PTHR35910">
    <property type="entry name" value="2EXR DOMAIN-CONTAINING PROTEIN"/>
    <property type="match status" value="1"/>
</dbReference>
<protein>
    <recommendedName>
        <fullName evidence="2">2EXR domain-containing protein</fullName>
    </recommendedName>
</protein>